<name>A0ABS6QLE5_9PSED</name>
<evidence type="ECO:0000256" key="1">
    <source>
        <dbReference type="ARBA" id="ARBA00004651"/>
    </source>
</evidence>
<feature type="transmembrane region" description="Helical" evidence="6">
    <location>
        <begin position="158"/>
        <end position="180"/>
    </location>
</feature>
<dbReference type="Proteomes" id="UP001049200">
    <property type="component" value="Unassembled WGS sequence"/>
</dbReference>
<keyword evidence="5 6" id="KW-0472">Membrane</keyword>
<feature type="transmembrane region" description="Helical" evidence="6">
    <location>
        <begin position="73"/>
        <end position="94"/>
    </location>
</feature>
<evidence type="ECO:0000256" key="6">
    <source>
        <dbReference type="SAM" id="Phobius"/>
    </source>
</evidence>
<dbReference type="InterPro" id="IPR001123">
    <property type="entry name" value="LeuE-type"/>
</dbReference>
<evidence type="ECO:0000256" key="4">
    <source>
        <dbReference type="ARBA" id="ARBA00022989"/>
    </source>
</evidence>
<evidence type="ECO:0000313" key="7">
    <source>
        <dbReference type="EMBL" id="MBV4519772.1"/>
    </source>
</evidence>
<dbReference type="PANTHER" id="PTHR30086:SF20">
    <property type="entry name" value="ARGININE EXPORTER PROTEIN ARGO-RELATED"/>
    <property type="match status" value="1"/>
</dbReference>
<evidence type="ECO:0000313" key="8">
    <source>
        <dbReference type="Proteomes" id="UP001049200"/>
    </source>
</evidence>
<protein>
    <submittedName>
        <fullName evidence="7">LysE family translocator</fullName>
    </submittedName>
</protein>
<comment type="caution">
    <text evidence="7">The sequence shown here is derived from an EMBL/GenBank/DDBJ whole genome shotgun (WGS) entry which is preliminary data.</text>
</comment>
<keyword evidence="8" id="KW-1185">Reference proteome</keyword>
<comment type="subcellular location">
    <subcellularLocation>
        <location evidence="1">Cell membrane</location>
        <topology evidence="1">Multi-pass membrane protein</topology>
    </subcellularLocation>
</comment>
<organism evidence="7 8">
    <name type="scientific">Pseudomonas azerbaijanoccidentalis</name>
    <dbReference type="NCBI Taxonomy" id="2842347"/>
    <lineage>
        <taxon>Bacteria</taxon>
        <taxon>Pseudomonadati</taxon>
        <taxon>Pseudomonadota</taxon>
        <taxon>Gammaproteobacteria</taxon>
        <taxon>Pseudomonadales</taxon>
        <taxon>Pseudomonadaceae</taxon>
        <taxon>Pseudomonas</taxon>
    </lineage>
</organism>
<accession>A0ABS6QLE5</accession>
<dbReference type="EMBL" id="JAHSTU010000002">
    <property type="protein sequence ID" value="MBV4519772.1"/>
    <property type="molecule type" value="Genomic_DNA"/>
</dbReference>
<keyword evidence="2" id="KW-1003">Cell membrane</keyword>
<evidence type="ECO:0000256" key="3">
    <source>
        <dbReference type="ARBA" id="ARBA00022692"/>
    </source>
</evidence>
<feature type="transmembrane region" description="Helical" evidence="6">
    <location>
        <begin position="192"/>
        <end position="210"/>
    </location>
</feature>
<proteinExistence type="predicted"/>
<keyword evidence="3 6" id="KW-0812">Transmembrane</keyword>
<feature type="transmembrane region" description="Helical" evidence="6">
    <location>
        <begin position="6"/>
        <end position="28"/>
    </location>
</feature>
<evidence type="ECO:0000256" key="5">
    <source>
        <dbReference type="ARBA" id="ARBA00023136"/>
    </source>
</evidence>
<reference evidence="7" key="1">
    <citation type="submission" date="2021-06" db="EMBL/GenBank/DDBJ databases">
        <title>Updating the genus Pseudomonas: Description of 43 new species and partition of the Pseudomonas putida group.</title>
        <authorList>
            <person name="Girard L."/>
            <person name="Lood C."/>
            <person name="Vandamme P."/>
            <person name="Rokni-Zadeh H."/>
            <person name="Van Noort V."/>
            <person name="Hofte M."/>
            <person name="Lavigne R."/>
            <person name="De Mot R."/>
        </authorList>
    </citation>
    <scope>NUCLEOTIDE SEQUENCE</scope>
    <source>
        <strain evidence="7">SWRI74</strain>
    </source>
</reference>
<evidence type="ECO:0000256" key="2">
    <source>
        <dbReference type="ARBA" id="ARBA00022475"/>
    </source>
</evidence>
<dbReference type="RefSeq" id="WP_217870930.1">
    <property type="nucleotide sequence ID" value="NZ_JAHSTU010000002.1"/>
</dbReference>
<dbReference type="Pfam" id="PF01810">
    <property type="entry name" value="LysE"/>
    <property type="match status" value="1"/>
</dbReference>
<dbReference type="PANTHER" id="PTHR30086">
    <property type="entry name" value="ARGININE EXPORTER PROTEIN ARGO"/>
    <property type="match status" value="1"/>
</dbReference>
<feature type="transmembrane region" description="Helical" evidence="6">
    <location>
        <begin position="134"/>
        <end position="152"/>
    </location>
</feature>
<gene>
    <name evidence="7" type="ORF">KVG88_06825</name>
</gene>
<sequence length="212" mass="23234">MLSNYLGEFLALAIIHFLAVVAPGPDFAVTIRQSVRFGRWVGICTALGIGAGISVHVLYTVLGVGALMHTTPWLLTVAKVVGGAYILYLGVTLVRSQPKSVLEGDKATEEPIIEQTLLKAFTTGFLTNATNPKATLFFLAIFTTLISATTPLKVQALYGVWMCFVNALWFVIVALFFSSPKVRLLFMRMGHWFERSMGVILILFAGRLMLSM</sequence>
<feature type="transmembrane region" description="Helical" evidence="6">
    <location>
        <begin position="40"/>
        <end position="61"/>
    </location>
</feature>
<dbReference type="PIRSF" id="PIRSF006324">
    <property type="entry name" value="LeuE"/>
    <property type="match status" value="1"/>
</dbReference>
<keyword evidence="4 6" id="KW-1133">Transmembrane helix</keyword>